<dbReference type="InterPro" id="IPR056120">
    <property type="entry name" value="DUF7703"/>
</dbReference>
<keyword evidence="1" id="KW-0812">Transmembrane</keyword>
<dbReference type="Pfam" id="PF24802">
    <property type="entry name" value="DUF7703"/>
    <property type="match status" value="1"/>
</dbReference>
<dbReference type="AlphaFoldDB" id="A0A8E2JJZ7"/>
<protein>
    <recommendedName>
        <fullName evidence="2">DUF7703 domain-containing protein</fullName>
    </recommendedName>
</protein>
<evidence type="ECO:0000259" key="2">
    <source>
        <dbReference type="Pfam" id="PF24802"/>
    </source>
</evidence>
<name>A0A8E2JJZ7_9PEZI</name>
<feature type="transmembrane region" description="Helical" evidence="1">
    <location>
        <begin position="42"/>
        <end position="60"/>
    </location>
</feature>
<sequence length="274" mass="30776">MSSNHDHYQRFHPPRNHHCPCSRCQLGRPCALPKPYSIHEKVHITVFFVGEAIISGLYAYDTVRILGLTSQIRAEMTRKVLTYIIFVNVIIVILGITLMGIEYSDHSEIQTTYRAALRSVKLKLEFCILNGLPDVTKIRENFTDAYQSAGRGVNVTLDTVLGNKRKTGSAAVPSSGSSAFAKMVDSGVVEVKDESRFVVKTTEACVERSNVSAVHDTGVILPLIGTGIRTRGRLAVRRMERRVGGLRCRSPYRRYGWLKRVFKMLEKDDSGQRF</sequence>
<keyword evidence="4" id="KW-1185">Reference proteome</keyword>
<accession>A0A8E2JJZ7</accession>
<dbReference type="PANTHER" id="PTHR37013">
    <property type="entry name" value="INTEGRAL MEMBRANE PROTEIN (AFU_ORTHOLOGUE AFUA_1G05950)-RELATED"/>
    <property type="match status" value="1"/>
</dbReference>
<keyword evidence="1" id="KW-0472">Membrane</keyword>
<reference evidence="3 4" key="1">
    <citation type="journal article" date="2016" name="Nat. Commun.">
        <title>Ectomycorrhizal ecology is imprinted in the genome of the dominant symbiotic fungus Cenococcum geophilum.</title>
        <authorList>
            <consortium name="DOE Joint Genome Institute"/>
            <person name="Peter M."/>
            <person name="Kohler A."/>
            <person name="Ohm R.A."/>
            <person name="Kuo A."/>
            <person name="Krutzmann J."/>
            <person name="Morin E."/>
            <person name="Arend M."/>
            <person name="Barry K.W."/>
            <person name="Binder M."/>
            <person name="Choi C."/>
            <person name="Clum A."/>
            <person name="Copeland A."/>
            <person name="Grisel N."/>
            <person name="Haridas S."/>
            <person name="Kipfer T."/>
            <person name="LaButti K."/>
            <person name="Lindquist E."/>
            <person name="Lipzen A."/>
            <person name="Maire R."/>
            <person name="Meier B."/>
            <person name="Mihaltcheva S."/>
            <person name="Molinier V."/>
            <person name="Murat C."/>
            <person name="Poggeler S."/>
            <person name="Quandt C.A."/>
            <person name="Sperisen C."/>
            <person name="Tritt A."/>
            <person name="Tisserant E."/>
            <person name="Crous P.W."/>
            <person name="Henrissat B."/>
            <person name="Nehls U."/>
            <person name="Egli S."/>
            <person name="Spatafora J.W."/>
            <person name="Grigoriev I.V."/>
            <person name="Martin F.M."/>
        </authorList>
    </citation>
    <scope>NUCLEOTIDE SEQUENCE [LARGE SCALE GENOMIC DNA]</scope>
    <source>
        <strain evidence="3 4">CBS 459.81</strain>
    </source>
</reference>
<gene>
    <name evidence="3" type="ORF">K432DRAFT_454170</name>
</gene>
<dbReference type="OrthoDB" id="405906at2759"/>
<keyword evidence="1" id="KW-1133">Transmembrane helix</keyword>
<dbReference type="Proteomes" id="UP000250266">
    <property type="component" value="Unassembled WGS sequence"/>
</dbReference>
<evidence type="ECO:0000313" key="4">
    <source>
        <dbReference type="Proteomes" id="UP000250266"/>
    </source>
</evidence>
<dbReference type="PANTHER" id="PTHR37013:SF3">
    <property type="entry name" value="INTEGRAL MEMBRANE PROTEIN (AFU_ORTHOLOGUE AFUA_1G05950)"/>
    <property type="match status" value="1"/>
</dbReference>
<feature type="domain" description="DUF7703" evidence="2">
    <location>
        <begin position="34"/>
        <end position="138"/>
    </location>
</feature>
<dbReference type="EMBL" id="KV744822">
    <property type="protein sequence ID" value="OCK85259.1"/>
    <property type="molecule type" value="Genomic_DNA"/>
</dbReference>
<evidence type="ECO:0000256" key="1">
    <source>
        <dbReference type="SAM" id="Phobius"/>
    </source>
</evidence>
<organism evidence="3 4">
    <name type="scientific">Lepidopterella palustris CBS 459.81</name>
    <dbReference type="NCBI Taxonomy" id="1314670"/>
    <lineage>
        <taxon>Eukaryota</taxon>
        <taxon>Fungi</taxon>
        <taxon>Dikarya</taxon>
        <taxon>Ascomycota</taxon>
        <taxon>Pezizomycotina</taxon>
        <taxon>Dothideomycetes</taxon>
        <taxon>Pleosporomycetidae</taxon>
        <taxon>Mytilinidiales</taxon>
        <taxon>Argynnaceae</taxon>
        <taxon>Lepidopterella</taxon>
    </lineage>
</organism>
<feature type="transmembrane region" description="Helical" evidence="1">
    <location>
        <begin position="80"/>
        <end position="101"/>
    </location>
</feature>
<evidence type="ECO:0000313" key="3">
    <source>
        <dbReference type="EMBL" id="OCK85259.1"/>
    </source>
</evidence>
<proteinExistence type="predicted"/>